<sequence>MRVATSNHFEKPRSAVHSWNPRALTQHMVTHETSIVDRYYTIKIPPVISDPNLKLTMAYTTIKWMLFQEPDFDQNPLYLFPIRF</sequence>
<keyword evidence="2" id="KW-1185">Reference proteome</keyword>
<evidence type="ECO:0000313" key="2">
    <source>
        <dbReference type="Proteomes" id="UP000887116"/>
    </source>
</evidence>
<gene>
    <name evidence="1" type="ORF">TNCT_350261</name>
</gene>
<reference evidence="1" key="1">
    <citation type="submission" date="2020-07" db="EMBL/GenBank/DDBJ databases">
        <title>Multicomponent nature underlies the extraordinary mechanical properties of spider dragline silk.</title>
        <authorList>
            <person name="Kono N."/>
            <person name="Nakamura H."/>
            <person name="Mori M."/>
            <person name="Yoshida Y."/>
            <person name="Ohtoshi R."/>
            <person name="Malay A.D."/>
            <person name="Moran D.A.P."/>
            <person name="Tomita M."/>
            <person name="Numata K."/>
            <person name="Arakawa K."/>
        </authorList>
    </citation>
    <scope>NUCLEOTIDE SEQUENCE</scope>
</reference>
<dbReference type="Proteomes" id="UP000887116">
    <property type="component" value="Unassembled WGS sequence"/>
</dbReference>
<dbReference type="AlphaFoldDB" id="A0A8X6IU61"/>
<organism evidence="1 2">
    <name type="scientific">Trichonephila clavata</name>
    <name type="common">Joro spider</name>
    <name type="synonym">Nephila clavata</name>
    <dbReference type="NCBI Taxonomy" id="2740835"/>
    <lineage>
        <taxon>Eukaryota</taxon>
        <taxon>Metazoa</taxon>
        <taxon>Ecdysozoa</taxon>
        <taxon>Arthropoda</taxon>
        <taxon>Chelicerata</taxon>
        <taxon>Arachnida</taxon>
        <taxon>Araneae</taxon>
        <taxon>Araneomorphae</taxon>
        <taxon>Entelegynae</taxon>
        <taxon>Araneoidea</taxon>
        <taxon>Nephilidae</taxon>
        <taxon>Trichonephila</taxon>
    </lineage>
</organism>
<name>A0A8X6IU61_TRICU</name>
<proteinExistence type="predicted"/>
<dbReference type="EMBL" id="BMAO01032558">
    <property type="protein sequence ID" value="GFQ83160.1"/>
    <property type="molecule type" value="Genomic_DNA"/>
</dbReference>
<accession>A0A8X6IU61</accession>
<protein>
    <submittedName>
        <fullName evidence="1">Uncharacterized protein</fullName>
    </submittedName>
</protein>
<comment type="caution">
    <text evidence="1">The sequence shown here is derived from an EMBL/GenBank/DDBJ whole genome shotgun (WGS) entry which is preliminary data.</text>
</comment>
<evidence type="ECO:0000313" key="1">
    <source>
        <dbReference type="EMBL" id="GFQ83160.1"/>
    </source>
</evidence>